<dbReference type="InterPro" id="IPR000569">
    <property type="entry name" value="HECT_dom"/>
</dbReference>
<sequence length="740" mass="83836">MAAMQPSTSMSTSHSYGQEQSSRRSAGHQVRLTVLCAKNLVRKEFFKLPDPFVTVVVDGSGQSATSEICPNTLDPKWNVHFDLSVQPQDTVTVTVWNNKKVQRKSGSGFMGCVCLSTSGVQRMKDSGFHQFELTNHSSSDIKDVRGQVLISVSGKDHRSYRTEGADGAGPRSSLPSVPSLISAPWSERLKEVNTSPDQVPRCRDAPLPYHSSPNQLPGMAGVPRSQSGPQSALQHSSLDRRLNNIRRHSAVPIRQSFLPSMPTDYEMRTTTKGQIYYVNQKTGVSTWHDPRIPRDPSGTNHSHLGPLPAGWELRYTNSGRIYFVDHNNRTTQFTDPRLSRSTTFDHLDNEDLHLPKYKRDLIIKLNALRAELQQLQPQSGHCRIEVSREGIFEESYRYILKFRAKDLRKRLMVKFRGEDGIDYGGVAREWLYLLSHELLNPFYGLFQYSRDDIYTLQINCDSFVNPDHLSYFHFAGRILGLAIFHGHYIDAGFTLPFYKMLLGKPIDLDDIENVDPDLYRSLTWLLHNDIEGVLDLTFAVEHSVYGELKSHDLKSNGSVIPVTDDNKKEYVRLYVTWRFMQGIEAQFLALQKGFHEVIPGTLLKTFDERELELVICGLGRINVDDWKSNTRLKHCTADTPIVQWFWRAVDSFSDDMRSRLLQFVTGSSRVPLQGFKALQGSTGASGPRLFTIHQIDASTNNLPKAHTCFNRIDLPPYESYDKLLSKLTCAVVETCGFAVE</sequence>
<feature type="region of interest" description="Disordered" evidence="9">
    <location>
        <begin position="1"/>
        <end position="24"/>
    </location>
</feature>
<feature type="active site" description="Glycyl thioester intermediate" evidence="7 8">
    <location>
        <position position="708"/>
    </location>
</feature>
<dbReference type="FunFam" id="3.90.1750.10:FF:000079">
    <property type="entry name" value="E3 ubiquitin-protein ligase"/>
    <property type="match status" value="1"/>
</dbReference>
<evidence type="ECO:0000256" key="7">
    <source>
        <dbReference type="PIRSR" id="PIRSR001569-1"/>
    </source>
</evidence>
<evidence type="ECO:0000256" key="1">
    <source>
        <dbReference type="ARBA" id="ARBA00000885"/>
    </source>
</evidence>
<reference evidence="13 14" key="1">
    <citation type="journal article" date="2016" name="Nat. Commun.">
        <title>Extremotolerant tardigrade genome and improved radiotolerance of human cultured cells by tardigrade-unique protein.</title>
        <authorList>
            <person name="Hashimoto T."/>
            <person name="Horikawa D.D."/>
            <person name="Saito Y."/>
            <person name="Kuwahara H."/>
            <person name="Kozuka-Hata H."/>
            <person name="Shin-I T."/>
            <person name="Minakuchi Y."/>
            <person name="Ohishi K."/>
            <person name="Motoyama A."/>
            <person name="Aizu T."/>
            <person name="Enomoto A."/>
            <person name="Kondo K."/>
            <person name="Tanaka S."/>
            <person name="Hara Y."/>
            <person name="Koshikawa S."/>
            <person name="Sagara H."/>
            <person name="Miura T."/>
            <person name="Yokobori S."/>
            <person name="Miyagawa K."/>
            <person name="Suzuki Y."/>
            <person name="Kubo T."/>
            <person name="Oyama M."/>
            <person name="Kohara Y."/>
            <person name="Fujiyama A."/>
            <person name="Arakawa K."/>
            <person name="Katayama T."/>
            <person name="Toyoda A."/>
            <person name="Kunieda T."/>
        </authorList>
    </citation>
    <scope>NUCLEOTIDE SEQUENCE [LARGE SCALE GENOMIC DNA]</scope>
    <source>
        <strain evidence="13 14">YOKOZUNA-1</strain>
    </source>
</reference>
<feature type="compositionally biased region" description="Basic and acidic residues" evidence="9">
    <location>
        <begin position="155"/>
        <end position="164"/>
    </location>
</feature>
<dbReference type="CDD" id="cd00201">
    <property type="entry name" value="WW"/>
    <property type="match status" value="2"/>
</dbReference>
<evidence type="ECO:0000256" key="2">
    <source>
        <dbReference type="ARBA" id="ARBA00004906"/>
    </source>
</evidence>
<keyword evidence="14" id="KW-1185">Reference proteome</keyword>
<dbReference type="InterPro" id="IPR001202">
    <property type="entry name" value="WW_dom"/>
</dbReference>
<dbReference type="Pfam" id="PF00168">
    <property type="entry name" value="C2"/>
    <property type="match status" value="1"/>
</dbReference>
<evidence type="ECO:0000256" key="8">
    <source>
        <dbReference type="PROSITE-ProRule" id="PRU00104"/>
    </source>
</evidence>
<dbReference type="InterPro" id="IPR000008">
    <property type="entry name" value="C2_dom"/>
</dbReference>
<evidence type="ECO:0000256" key="3">
    <source>
        <dbReference type="ARBA" id="ARBA00022679"/>
    </source>
</evidence>
<evidence type="ECO:0000259" key="10">
    <source>
        <dbReference type="PROSITE" id="PS50004"/>
    </source>
</evidence>
<protein>
    <recommendedName>
        <fullName evidence="6">E3 ubiquitin-protein ligase</fullName>
        <ecNumber evidence="6">2.3.2.26</ecNumber>
    </recommendedName>
</protein>
<dbReference type="PIRSF" id="PIRSF001569">
    <property type="entry name" value="E3_ub_ligase_SMURF1"/>
    <property type="match status" value="1"/>
</dbReference>
<dbReference type="PANTHER" id="PTHR11254">
    <property type="entry name" value="HECT DOMAIN UBIQUITIN-PROTEIN LIGASE"/>
    <property type="match status" value="1"/>
</dbReference>
<dbReference type="AlphaFoldDB" id="A0A1D1UM12"/>
<evidence type="ECO:0000256" key="5">
    <source>
        <dbReference type="ARBA" id="ARBA00022786"/>
    </source>
</evidence>
<dbReference type="Pfam" id="PF00397">
    <property type="entry name" value="WW"/>
    <property type="match status" value="2"/>
</dbReference>
<dbReference type="Pfam" id="PF00632">
    <property type="entry name" value="HECT"/>
    <property type="match status" value="1"/>
</dbReference>
<keyword evidence="5 6" id="KW-0833">Ubl conjugation pathway</keyword>
<accession>A0A1D1UM12</accession>
<feature type="domain" description="WW" evidence="11">
    <location>
        <begin position="305"/>
        <end position="338"/>
    </location>
</feature>
<gene>
    <name evidence="13" type="primary">RvY_01332-1</name>
    <name evidence="13" type="synonym">RvY_01332.1</name>
    <name evidence="13" type="ORF">RvY_01332</name>
</gene>
<dbReference type="Gene3D" id="2.20.70.10">
    <property type="match status" value="1"/>
</dbReference>
<dbReference type="STRING" id="947166.A0A1D1UM12"/>
<name>A0A1D1UM12_RAMVA</name>
<comment type="caution">
    <text evidence="13">The sequence shown here is derived from an EMBL/GenBank/DDBJ whole genome shotgun (WGS) entry which is preliminary data.</text>
</comment>
<dbReference type="Gene3D" id="2.60.40.150">
    <property type="entry name" value="C2 domain"/>
    <property type="match status" value="1"/>
</dbReference>
<feature type="domain" description="HECT" evidence="12">
    <location>
        <begin position="403"/>
        <end position="740"/>
    </location>
</feature>
<dbReference type="InterPro" id="IPR036020">
    <property type="entry name" value="WW_dom_sf"/>
</dbReference>
<dbReference type="EMBL" id="BDGG01000001">
    <property type="protein sequence ID" value="GAU88682.1"/>
    <property type="molecule type" value="Genomic_DNA"/>
</dbReference>
<dbReference type="SUPFAM" id="SSF56204">
    <property type="entry name" value="Hect, E3 ligase catalytic domain"/>
    <property type="match status" value="1"/>
</dbReference>
<dbReference type="SUPFAM" id="SSF49562">
    <property type="entry name" value="C2 domain (Calcium/lipid-binding domain, CaLB)"/>
    <property type="match status" value="1"/>
</dbReference>
<feature type="region of interest" description="Disordered" evidence="9">
    <location>
        <begin position="191"/>
        <end position="236"/>
    </location>
</feature>
<evidence type="ECO:0000259" key="11">
    <source>
        <dbReference type="PROSITE" id="PS50020"/>
    </source>
</evidence>
<dbReference type="GO" id="GO:0005737">
    <property type="term" value="C:cytoplasm"/>
    <property type="evidence" value="ECO:0007669"/>
    <property type="project" value="UniProtKB-ARBA"/>
</dbReference>
<evidence type="ECO:0000256" key="9">
    <source>
        <dbReference type="SAM" id="MobiDB-lite"/>
    </source>
</evidence>
<comment type="pathway">
    <text evidence="2 6">Protein modification; protein ubiquitination.</text>
</comment>
<dbReference type="SUPFAM" id="SSF51045">
    <property type="entry name" value="WW domain"/>
    <property type="match status" value="2"/>
</dbReference>
<dbReference type="InterPro" id="IPR024928">
    <property type="entry name" value="E3_ub_ligase_SMURF1"/>
</dbReference>
<feature type="domain" description="WW" evidence="11">
    <location>
        <begin position="259"/>
        <end position="292"/>
    </location>
</feature>
<dbReference type="SMART" id="SM00239">
    <property type="entry name" value="C2"/>
    <property type="match status" value="1"/>
</dbReference>
<keyword evidence="3 6" id="KW-0808">Transferase</keyword>
<dbReference type="PANTHER" id="PTHR11254:SF395">
    <property type="entry name" value="E3 UBIQUITIN-PROTEIN LIGASE SMURF1"/>
    <property type="match status" value="1"/>
</dbReference>
<dbReference type="PROSITE" id="PS50237">
    <property type="entry name" value="HECT"/>
    <property type="match status" value="1"/>
</dbReference>
<dbReference type="PROSITE" id="PS50004">
    <property type="entry name" value="C2"/>
    <property type="match status" value="1"/>
</dbReference>
<dbReference type="FunFam" id="2.20.70.10:FF:000017">
    <property type="entry name" value="E3 ubiquitin-protein ligase"/>
    <property type="match status" value="1"/>
</dbReference>
<evidence type="ECO:0000313" key="13">
    <source>
        <dbReference type="EMBL" id="GAU88682.1"/>
    </source>
</evidence>
<dbReference type="Proteomes" id="UP000186922">
    <property type="component" value="Unassembled WGS sequence"/>
</dbReference>
<proteinExistence type="predicted"/>
<evidence type="ECO:0000259" key="12">
    <source>
        <dbReference type="PROSITE" id="PS50237"/>
    </source>
</evidence>
<dbReference type="GO" id="GO:0030514">
    <property type="term" value="P:negative regulation of BMP signaling pathway"/>
    <property type="evidence" value="ECO:0007669"/>
    <property type="project" value="TreeGrafter"/>
</dbReference>
<dbReference type="Gene3D" id="3.90.1750.10">
    <property type="entry name" value="Hect, E3 ligase catalytic domains"/>
    <property type="match status" value="1"/>
</dbReference>
<dbReference type="Gene3D" id="3.30.2410.10">
    <property type="entry name" value="Hect, E3 ligase catalytic domain"/>
    <property type="match status" value="1"/>
</dbReference>
<feature type="domain" description="C2" evidence="10">
    <location>
        <begin position="6"/>
        <end position="133"/>
    </location>
</feature>
<dbReference type="InterPro" id="IPR035892">
    <property type="entry name" value="C2_domain_sf"/>
</dbReference>
<dbReference type="OrthoDB" id="8068875at2759"/>
<evidence type="ECO:0000256" key="6">
    <source>
        <dbReference type="PIRNR" id="PIRNR001569"/>
    </source>
</evidence>
<organism evidence="13 14">
    <name type="scientific">Ramazzottius varieornatus</name>
    <name type="common">Water bear</name>
    <name type="synonym">Tardigrade</name>
    <dbReference type="NCBI Taxonomy" id="947166"/>
    <lineage>
        <taxon>Eukaryota</taxon>
        <taxon>Metazoa</taxon>
        <taxon>Ecdysozoa</taxon>
        <taxon>Tardigrada</taxon>
        <taxon>Eutardigrada</taxon>
        <taxon>Parachela</taxon>
        <taxon>Hypsibioidea</taxon>
        <taxon>Ramazzottiidae</taxon>
        <taxon>Ramazzottius</taxon>
    </lineage>
</organism>
<dbReference type="PROSITE" id="PS01159">
    <property type="entry name" value="WW_DOMAIN_1"/>
    <property type="match status" value="1"/>
</dbReference>
<evidence type="ECO:0000313" key="14">
    <source>
        <dbReference type="Proteomes" id="UP000186922"/>
    </source>
</evidence>
<dbReference type="GO" id="GO:0016567">
    <property type="term" value="P:protein ubiquitination"/>
    <property type="evidence" value="ECO:0007669"/>
    <property type="project" value="UniProtKB-UniPathway"/>
</dbReference>
<dbReference type="Gene3D" id="3.30.2160.10">
    <property type="entry name" value="Hect, E3 ligase catalytic domain"/>
    <property type="match status" value="1"/>
</dbReference>
<dbReference type="InterPro" id="IPR035983">
    <property type="entry name" value="Hect_E3_ubiquitin_ligase"/>
</dbReference>
<dbReference type="GO" id="GO:0061630">
    <property type="term" value="F:ubiquitin protein ligase activity"/>
    <property type="evidence" value="ECO:0007669"/>
    <property type="project" value="UniProtKB-EC"/>
</dbReference>
<dbReference type="FunFam" id="3.30.2410.10:FF:000014">
    <property type="entry name" value="E3 ubiquitin-protein ligase SMURF1"/>
    <property type="match status" value="1"/>
</dbReference>
<dbReference type="InterPro" id="IPR050409">
    <property type="entry name" value="E3_ubiq-protein_ligase"/>
</dbReference>
<evidence type="ECO:0000256" key="4">
    <source>
        <dbReference type="ARBA" id="ARBA00022737"/>
    </source>
</evidence>
<dbReference type="SMART" id="SM00119">
    <property type="entry name" value="HECTc"/>
    <property type="match status" value="1"/>
</dbReference>
<comment type="catalytic activity">
    <reaction evidence="1 6">
        <text>S-ubiquitinyl-[E2 ubiquitin-conjugating enzyme]-L-cysteine + [acceptor protein]-L-lysine = [E2 ubiquitin-conjugating enzyme]-L-cysteine + N(6)-ubiquitinyl-[acceptor protein]-L-lysine.</text>
        <dbReference type="EC" id="2.3.2.26"/>
    </reaction>
</comment>
<keyword evidence="4" id="KW-0677">Repeat</keyword>
<dbReference type="PROSITE" id="PS50020">
    <property type="entry name" value="WW_DOMAIN_2"/>
    <property type="match status" value="2"/>
</dbReference>
<dbReference type="SMART" id="SM00456">
    <property type="entry name" value="WW"/>
    <property type="match status" value="2"/>
</dbReference>
<dbReference type="UniPathway" id="UPA00143"/>
<dbReference type="GO" id="GO:0043161">
    <property type="term" value="P:proteasome-mediated ubiquitin-dependent protein catabolic process"/>
    <property type="evidence" value="ECO:0007669"/>
    <property type="project" value="TreeGrafter"/>
</dbReference>
<dbReference type="EC" id="2.3.2.26" evidence="6"/>
<dbReference type="FunFam" id="3.30.2160.10:FF:000001">
    <property type="entry name" value="E3 ubiquitin-protein ligase NEDD4-like"/>
    <property type="match status" value="1"/>
</dbReference>
<feature type="compositionally biased region" description="Polar residues" evidence="9">
    <location>
        <begin position="224"/>
        <end position="236"/>
    </location>
</feature>
<dbReference type="CDD" id="cd00078">
    <property type="entry name" value="HECTc"/>
    <property type="match status" value="1"/>
</dbReference>
<feature type="region of interest" description="Disordered" evidence="9">
    <location>
        <begin position="155"/>
        <end position="179"/>
    </location>
</feature>